<proteinExistence type="predicted"/>
<keyword evidence="10" id="KW-0808">Transferase</keyword>
<feature type="coiled-coil region" evidence="6">
    <location>
        <begin position="413"/>
        <end position="440"/>
    </location>
</feature>
<gene>
    <name evidence="10" type="ORF">NC992_08990</name>
</gene>
<dbReference type="InterPro" id="IPR043128">
    <property type="entry name" value="Rev_trsase/Diguanyl_cyclase"/>
</dbReference>
<dbReference type="PANTHER" id="PTHR45138">
    <property type="entry name" value="REGULATORY COMPONENTS OF SENSORY TRANSDUCTION SYSTEM"/>
    <property type="match status" value="1"/>
</dbReference>
<evidence type="ECO:0000313" key="11">
    <source>
        <dbReference type="Proteomes" id="UP001482513"/>
    </source>
</evidence>
<keyword evidence="3 7" id="KW-0812">Transmembrane</keyword>
<dbReference type="RefSeq" id="WP_190701028.1">
    <property type="nucleotide sequence ID" value="NZ_JAMPKX010000003.1"/>
</dbReference>
<dbReference type="SMART" id="SM00267">
    <property type="entry name" value="GGDEF"/>
    <property type="match status" value="1"/>
</dbReference>
<dbReference type="PROSITE" id="PS50885">
    <property type="entry name" value="HAMP"/>
    <property type="match status" value="1"/>
</dbReference>
<comment type="caution">
    <text evidence="10">The sequence shown here is derived from an EMBL/GenBank/DDBJ whole genome shotgun (WGS) entry which is preliminary data.</text>
</comment>
<dbReference type="PROSITE" id="PS50887">
    <property type="entry name" value="GGDEF"/>
    <property type="match status" value="1"/>
</dbReference>
<evidence type="ECO:0000256" key="5">
    <source>
        <dbReference type="ARBA" id="ARBA00023136"/>
    </source>
</evidence>
<dbReference type="EMBL" id="JAMPKX010000003">
    <property type="protein sequence ID" value="MEP0947005.1"/>
    <property type="molecule type" value="Genomic_DNA"/>
</dbReference>
<evidence type="ECO:0000256" key="7">
    <source>
        <dbReference type="SAM" id="Phobius"/>
    </source>
</evidence>
<comment type="subcellular location">
    <subcellularLocation>
        <location evidence="1">Cell membrane</location>
        <topology evidence="1">Multi-pass membrane protein</topology>
    </subcellularLocation>
</comment>
<organism evidence="10 11">
    <name type="scientific">Leptolyngbya subtilissima DQ-A4</name>
    <dbReference type="NCBI Taxonomy" id="2933933"/>
    <lineage>
        <taxon>Bacteria</taxon>
        <taxon>Bacillati</taxon>
        <taxon>Cyanobacteriota</taxon>
        <taxon>Cyanophyceae</taxon>
        <taxon>Leptolyngbyales</taxon>
        <taxon>Leptolyngbyaceae</taxon>
        <taxon>Leptolyngbya group</taxon>
        <taxon>Leptolyngbya</taxon>
    </lineage>
</organism>
<dbReference type="InterPro" id="IPR000160">
    <property type="entry name" value="GGDEF_dom"/>
</dbReference>
<evidence type="ECO:0000259" key="9">
    <source>
        <dbReference type="PROSITE" id="PS50887"/>
    </source>
</evidence>
<dbReference type="InterPro" id="IPR033479">
    <property type="entry name" value="dCache_1"/>
</dbReference>
<dbReference type="InterPro" id="IPR003660">
    <property type="entry name" value="HAMP_dom"/>
</dbReference>
<accession>A0ABV0K2K4</accession>
<feature type="domain" description="GGDEF" evidence="9">
    <location>
        <begin position="468"/>
        <end position="604"/>
    </location>
</feature>
<dbReference type="Pfam" id="PF00990">
    <property type="entry name" value="GGDEF"/>
    <property type="match status" value="1"/>
</dbReference>
<dbReference type="SUPFAM" id="SSF158472">
    <property type="entry name" value="HAMP domain-like"/>
    <property type="match status" value="1"/>
</dbReference>
<keyword evidence="10" id="KW-0548">Nucleotidyltransferase</keyword>
<keyword evidence="4 7" id="KW-1133">Transmembrane helix</keyword>
<feature type="domain" description="HAMP" evidence="8">
    <location>
        <begin position="333"/>
        <end position="386"/>
    </location>
</feature>
<dbReference type="Proteomes" id="UP001482513">
    <property type="component" value="Unassembled WGS sequence"/>
</dbReference>
<dbReference type="CDD" id="cd12914">
    <property type="entry name" value="PDC1_DGC_like"/>
    <property type="match status" value="1"/>
</dbReference>
<reference evidence="10 11" key="1">
    <citation type="submission" date="2022-04" db="EMBL/GenBank/DDBJ databases">
        <title>Positive selection, recombination, and allopatry shape intraspecific diversity of widespread and dominant cyanobacteria.</title>
        <authorList>
            <person name="Wei J."/>
            <person name="Shu W."/>
            <person name="Hu C."/>
        </authorList>
    </citation>
    <scope>NUCLEOTIDE SEQUENCE [LARGE SCALE GENOMIC DNA]</scope>
    <source>
        <strain evidence="10 11">DQ-A4</strain>
    </source>
</reference>
<keyword evidence="5 7" id="KW-0472">Membrane</keyword>
<dbReference type="CDD" id="cd01949">
    <property type="entry name" value="GGDEF"/>
    <property type="match status" value="1"/>
</dbReference>
<keyword evidence="6" id="KW-0175">Coiled coil</keyword>
<dbReference type="Pfam" id="PF02743">
    <property type="entry name" value="dCache_1"/>
    <property type="match status" value="1"/>
</dbReference>
<evidence type="ECO:0000256" key="2">
    <source>
        <dbReference type="ARBA" id="ARBA00022475"/>
    </source>
</evidence>
<dbReference type="Gene3D" id="6.10.340.10">
    <property type="match status" value="1"/>
</dbReference>
<dbReference type="InterPro" id="IPR029787">
    <property type="entry name" value="Nucleotide_cyclase"/>
</dbReference>
<dbReference type="SUPFAM" id="SSF55073">
    <property type="entry name" value="Nucleotide cyclase"/>
    <property type="match status" value="1"/>
</dbReference>
<keyword evidence="11" id="KW-1185">Reference proteome</keyword>
<protein>
    <submittedName>
        <fullName evidence="10">Diguanylate cyclase</fullName>
        <ecNumber evidence="10">2.7.7.65</ecNumber>
    </submittedName>
</protein>
<sequence>MRTAQFWLNQLNLRRSFRRRLGAAIATTILIFSVLLACIVGDISQRQIQADRGELMAQMAYQLAGALDRDMFIYYQEIQTLASLEEMRSTQRPTAQKQMLLDRMQEAFSDFAWIGLTDSRGIVMASTHGLLTGANVSKRPWFIEGRTRPNVQDVHSAKLLAALVPNPSSDPLRLVDVTAPVVDNTGTLVGVLGGHLYWQWATTLRDNLLQPLKDYKQVEIQILSSTGDVLLGPGRSPNDVSAPVNLSGLKSFQAAQQGETEAIIEPWLDNAPTLTGYAQTQGYRSYPGLGWVVLVHQPTQEAFVPARSLKHNICLWGIALGLLSGALSWYIAGQMVKPVMVIAHTAEGLRTGTTRAPMPIFSGQDEIAQLSRSVGQLFANLDQQTTLLQQFNADLEAQIAARTASLNQTNHRLQQEIQVRSQTEQALQNANQELQRLTLVDGLTGIANRRHFDQYLEQEWRRSVRDRLPLSLILLDVDYFKLYNDHYGHQSGDACLCQIAQAIAIPPRRATDLPVRYGGEEFAVILPNTDRSGAIYLAETLRQAVKALHLPHAKSAVGPWVTVSLGVATCLPSATLNPINLIRTADGLLYQAKQQGRDRIVANP</sequence>
<dbReference type="Gene3D" id="3.30.450.20">
    <property type="entry name" value="PAS domain"/>
    <property type="match status" value="1"/>
</dbReference>
<evidence type="ECO:0000256" key="1">
    <source>
        <dbReference type="ARBA" id="ARBA00004651"/>
    </source>
</evidence>
<dbReference type="InterPro" id="IPR050469">
    <property type="entry name" value="Diguanylate_Cyclase"/>
</dbReference>
<evidence type="ECO:0000313" key="10">
    <source>
        <dbReference type="EMBL" id="MEP0947005.1"/>
    </source>
</evidence>
<feature type="transmembrane region" description="Helical" evidence="7">
    <location>
        <begin position="21"/>
        <end position="43"/>
    </location>
</feature>
<dbReference type="Gene3D" id="3.30.70.270">
    <property type="match status" value="1"/>
</dbReference>
<name>A0ABV0K2K4_9CYAN</name>
<dbReference type="PANTHER" id="PTHR45138:SF9">
    <property type="entry name" value="DIGUANYLATE CYCLASE DGCM-RELATED"/>
    <property type="match status" value="1"/>
</dbReference>
<evidence type="ECO:0000256" key="3">
    <source>
        <dbReference type="ARBA" id="ARBA00022692"/>
    </source>
</evidence>
<keyword evidence="2" id="KW-1003">Cell membrane</keyword>
<dbReference type="GO" id="GO:0052621">
    <property type="term" value="F:diguanylate cyclase activity"/>
    <property type="evidence" value="ECO:0007669"/>
    <property type="project" value="UniProtKB-EC"/>
</dbReference>
<evidence type="ECO:0000256" key="6">
    <source>
        <dbReference type="SAM" id="Coils"/>
    </source>
</evidence>
<evidence type="ECO:0000256" key="4">
    <source>
        <dbReference type="ARBA" id="ARBA00022989"/>
    </source>
</evidence>
<dbReference type="NCBIfam" id="TIGR00254">
    <property type="entry name" value="GGDEF"/>
    <property type="match status" value="1"/>
</dbReference>
<dbReference type="EC" id="2.7.7.65" evidence="10"/>
<evidence type="ECO:0000259" key="8">
    <source>
        <dbReference type="PROSITE" id="PS50885"/>
    </source>
</evidence>